<dbReference type="EMBL" id="JAAGAX010000006">
    <property type="protein sequence ID" value="KAF2310885.1"/>
    <property type="molecule type" value="Genomic_DNA"/>
</dbReference>
<reference evidence="1 2" key="1">
    <citation type="journal article" date="2020" name="Mol. Plant">
        <title>The Chromosome-Based Rubber Tree Genome Provides New Insights into Spurge Genome Evolution and Rubber Biosynthesis.</title>
        <authorList>
            <person name="Liu J."/>
            <person name="Shi C."/>
            <person name="Shi C.C."/>
            <person name="Li W."/>
            <person name="Zhang Q.J."/>
            <person name="Zhang Y."/>
            <person name="Li K."/>
            <person name="Lu H.F."/>
            <person name="Shi C."/>
            <person name="Zhu S.T."/>
            <person name="Xiao Z.Y."/>
            <person name="Nan H."/>
            <person name="Yue Y."/>
            <person name="Zhu X.G."/>
            <person name="Wu Y."/>
            <person name="Hong X.N."/>
            <person name="Fan G.Y."/>
            <person name="Tong Y."/>
            <person name="Zhang D."/>
            <person name="Mao C.L."/>
            <person name="Liu Y.L."/>
            <person name="Hao S.J."/>
            <person name="Liu W.Q."/>
            <person name="Lv M.Q."/>
            <person name="Zhang H.B."/>
            <person name="Liu Y."/>
            <person name="Hu-Tang G.R."/>
            <person name="Wang J.P."/>
            <person name="Wang J.H."/>
            <person name="Sun Y.H."/>
            <person name="Ni S.B."/>
            <person name="Chen W.B."/>
            <person name="Zhang X.C."/>
            <person name="Jiao Y.N."/>
            <person name="Eichler E.E."/>
            <person name="Li G.H."/>
            <person name="Liu X."/>
            <person name="Gao L.Z."/>
        </authorList>
    </citation>
    <scope>NUCLEOTIDE SEQUENCE [LARGE SCALE GENOMIC DNA]</scope>
    <source>
        <strain evidence="2">cv. GT1</strain>
        <tissue evidence="1">Leaf</tissue>
    </source>
</reference>
<evidence type="ECO:0000313" key="2">
    <source>
        <dbReference type="Proteomes" id="UP000467840"/>
    </source>
</evidence>
<dbReference type="Proteomes" id="UP000467840">
    <property type="component" value="Chromosome 14"/>
</dbReference>
<keyword evidence="2" id="KW-1185">Reference proteome</keyword>
<accession>A0A6A6MEG5</accession>
<gene>
    <name evidence="1" type="ORF">GH714_018166</name>
</gene>
<name>A0A6A6MEG5_HEVBR</name>
<proteinExistence type="predicted"/>
<comment type="caution">
    <text evidence="1">The sequence shown here is derived from an EMBL/GenBank/DDBJ whole genome shotgun (WGS) entry which is preliminary data.</text>
</comment>
<protein>
    <submittedName>
        <fullName evidence="1">Uncharacterized protein</fullName>
    </submittedName>
</protein>
<sequence length="88" mass="9466">MVPGSPCWLVLEVMGFVSVEQLPIAMPLLACLDMALSTRATFVLLLLSPFIVRAEGGGPEAMAAEDSSLSLYLSVKIGLYAVRCWVIH</sequence>
<organism evidence="1 2">
    <name type="scientific">Hevea brasiliensis</name>
    <name type="common">Para rubber tree</name>
    <name type="synonym">Siphonia brasiliensis</name>
    <dbReference type="NCBI Taxonomy" id="3981"/>
    <lineage>
        <taxon>Eukaryota</taxon>
        <taxon>Viridiplantae</taxon>
        <taxon>Streptophyta</taxon>
        <taxon>Embryophyta</taxon>
        <taxon>Tracheophyta</taxon>
        <taxon>Spermatophyta</taxon>
        <taxon>Magnoliopsida</taxon>
        <taxon>eudicotyledons</taxon>
        <taxon>Gunneridae</taxon>
        <taxon>Pentapetalae</taxon>
        <taxon>rosids</taxon>
        <taxon>fabids</taxon>
        <taxon>Malpighiales</taxon>
        <taxon>Euphorbiaceae</taxon>
        <taxon>Crotonoideae</taxon>
        <taxon>Micrandreae</taxon>
        <taxon>Hevea</taxon>
    </lineage>
</organism>
<evidence type="ECO:0000313" key="1">
    <source>
        <dbReference type="EMBL" id="KAF2310885.1"/>
    </source>
</evidence>
<dbReference type="AlphaFoldDB" id="A0A6A6MEG5"/>